<accession>X6NEE9</accession>
<comment type="caution">
    <text evidence="2">The sequence shown here is derived from an EMBL/GenBank/DDBJ whole genome shotgun (WGS) entry which is preliminary data.</text>
</comment>
<evidence type="ECO:0000313" key="3">
    <source>
        <dbReference type="Proteomes" id="UP000023152"/>
    </source>
</evidence>
<proteinExistence type="predicted"/>
<dbReference type="Gene3D" id="3.40.50.880">
    <property type="match status" value="1"/>
</dbReference>
<evidence type="ECO:0000313" key="2">
    <source>
        <dbReference type="EMBL" id="ETO24129.1"/>
    </source>
</evidence>
<evidence type="ECO:0000256" key="1">
    <source>
        <dbReference type="SAM" id="MobiDB-lite"/>
    </source>
</evidence>
<dbReference type="SUPFAM" id="SSF52317">
    <property type="entry name" value="Class I glutamine amidotransferase-like"/>
    <property type="match status" value="1"/>
</dbReference>
<name>X6NEE9_RETFI</name>
<feature type="compositionally biased region" description="Basic residues" evidence="1">
    <location>
        <begin position="38"/>
        <end position="59"/>
    </location>
</feature>
<feature type="non-terminal residue" evidence="2">
    <location>
        <position position="294"/>
    </location>
</feature>
<keyword evidence="3" id="KW-1185">Reference proteome</keyword>
<feature type="region of interest" description="Disordered" evidence="1">
    <location>
        <begin position="1"/>
        <end position="133"/>
    </location>
</feature>
<dbReference type="Proteomes" id="UP000023152">
    <property type="component" value="Unassembled WGS sequence"/>
</dbReference>
<evidence type="ECO:0008006" key="4">
    <source>
        <dbReference type="Google" id="ProtNLM"/>
    </source>
</evidence>
<dbReference type="AlphaFoldDB" id="X6NEE9"/>
<feature type="compositionally biased region" description="Basic and acidic residues" evidence="1">
    <location>
        <begin position="116"/>
        <end position="129"/>
    </location>
</feature>
<feature type="compositionally biased region" description="Basic and acidic residues" evidence="1">
    <location>
        <begin position="83"/>
        <end position="108"/>
    </location>
</feature>
<feature type="compositionally biased region" description="Basic and acidic residues" evidence="1">
    <location>
        <begin position="10"/>
        <end position="37"/>
    </location>
</feature>
<sequence>MGNIVCSTKAEMHDQADIESGRQKDDEKSMSSEGEKPTKRKKKGSTRKRDTKKKSKSKSKKEEAKTVTSGMGSEMKVQQDVVIARERDDNRDRGSSNVHGRIDEEHSETATICESSVREASGKGNERQPLKGTHTSNSIAMYADVVQPIGNGTNGGRRRTLSLRGRPNPPLPRVLIIQNDNIVPFQSIGAALTAHRIAYQVIYAFHDNALENLSPTMYEAIVVIGANPCPSDDDVFLWLKSERDFLQQAVFEGVPMLAIGLGCQLVAESIGGRVFHANKGRIIYLYMYMYICVY</sequence>
<dbReference type="EMBL" id="ASPP01009421">
    <property type="protein sequence ID" value="ETO24129.1"/>
    <property type="molecule type" value="Genomic_DNA"/>
</dbReference>
<dbReference type="InterPro" id="IPR029062">
    <property type="entry name" value="Class_I_gatase-like"/>
</dbReference>
<organism evidence="2 3">
    <name type="scientific">Reticulomyxa filosa</name>
    <dbReference type="NCBI Taxonomy" id="46433"/>
    <lineage>
        <taxon>Eukaryota</taxon>
        <taxon>Sar</taxon>
        <taxon>Rhizaria</taxon>
        <taxon>Retaria</taxon>
        <taxon>Foraminifera</taxon>
        <taxon>Monothalamids</taxon>
        <taxon>Reticulomyxidae</taxon>
        <taxon>Reticulomyxa</taxon>
    </lineage>
</organism>
<gene>
    <name evidence="2" type="ORF">RFI_13033</name>
</gene>
<reference evidence="2 3" key="1">
    <citation type="journal article" date="2013" name="Curr. Biol.">
        <title>The Genome of the Foraminiferan Reticulomyxa filosa.</title>
        <authorList>
            <person name="Glockner G."/>
            <person name="Hulsmann N."/>
            <person name="Schleicher M."/>
            <person name="Noegel A.A."/>
            <person name="Eichinger L."/>
            <person name="Gallinger C."/>
            <person name="Pawlowski J."/>
            <person name="Sierra R."/>
            <person name="Euteneuer U."/>
            <person name="Pillet L."/>
            <person name="Moustafa A."/>
            <person name="Platzer M."/>
            <person name="Groth M."/>
            <person name="Szafranski K."/>
            <person name="Schliwa M."/>
        </authorList>
    </citation>
    <scope>NUCLEOTIDE SEQUENCE [LARGE SCALE GENOMIC DNA]</scope>
</reference>
<protein>
    <recommendedName>
        <fullName evidence="4">Glutamine amidotransferase domain-containing protein</fullName>
    </recommendedName>
</protein>